<evidence type="ECO:0000313" key="3">
    <source>
        <dbReference type="Proteomes" id="UP001059295"/>
    </source>
</evidence>
<proteinExistence type="predicted"/>
<gene>
    <name evidence="2" type="ORF">NQ491_10670</name>
</gene>
<dbReference type="Proteomes" id="UP001059295">
    <property type="component" value="Chromosome"/>
</dbReference>
<accession>A0ABY5V1C3</accession>
<name>A0ABY5V1C3_9BACT</name>
<dbReference type="EMBL" id="CP102294">
    <property type="protein sequence ID" value="UWN57092.1"/>
    <property type="molecule type" value="Genomic_DNA"/>
</dbReference>
<keyword evidence="3" id="KW-1185">Reference proteome</keyword>
<feature type="domain" description="Bacterial Ig-like" evidence="1">
    <location>
        <begin position="180"/>
        <end position="278"/>
    </location>
</feature>
<dbReference type="RefSeq" id="WP_147524827.1">
    <property type="nucleotide sequence ID" value="NZ_CAPH01000009.1"/>
</dbReference>
<dbReference type="Pfam" id="PF20251">
    <property type="entry name" value="Big_14"/>
    <property type="match status" value="1"/>
</dbReference>
<reference evidence="2" key="1">
    <citation type="journal article" date="2022" name="Cell">
        <title>Design, construction, and in vivo augmentation of a complex gut microbiome.</title>
        <authorList>
            <person name="Cheng A.G."/>
            <person name="Ho P.Y."/>
            <person name="Aranda-Diaz A."/>
            <person name="Jain S."/>
            <person name="Yu F.B."/>
            <person name="Meng X."/>
            <person name="Wang M."/>
            <person name="Iakiviak M."/>
            <person name="Nagashima K."/>
            <person name="Zhao A."/>
            <person name="Murugkar P."/>
            <person name="Patil A."/>
            <person name="Atabakhsh K."/>
            <person name="Weakley A."/>
            <person name="Yan J."/>
            <person name="Brumbaugh A.R."/>
            <person name="Higginbottom S."/>
            <person name="Dimas A."/>
            <person name="Shiver A.L."/>
            <person name="Deutschbauer A."/>
            <person name="Neff N."/>
            <person name="Sonnenburg J.L."/>
            <person name="Huang K.C."/>
            <person name="Fischbach M.A."/>
        </authorList>
    </citation>
    <scope>NUCLEOTIDE SEQUENCE</scope>
    <source>
        <strain evidence="2">AP11</strain>
    </source>
</reference>
<evidence type="ECO:0000259" key="1">
    <source>
        <dbReference type="Pfam" id="PF20251"/>
    </source>
</evidence>
<organism evidence="2 3">
    <name type="scientific">Alistipes ihumii AP11</name>
    <dbReference type="NCBI Taxonomy" id="1211813"/>
    <lineage>
        <taxon>Bacteria</taxon>
        <taxon>Pseudomonadati</taxon>
        <taxon>Bacteroidota</taxon>
        <taxon>Bacteroidia</taxon>
        <taxon>Bacteroidales</taxon>
        <taxon>Rikenellaceae</taxon>
        <taxon>Alistipes</taxon>
    </lineage>
</organism>
<protein>
    <recommendedName>
        <fullName evidence="1">Bacterial Ig-like domain-containing protein</fullName>
    </recommendedName>
</protein>
<evidence type="ECO:0000313" key="2">
    <source>
        <dbReference type="EMBL" id="UWN57092.1"/>
    </source>
</evidence>
<sequence>MAMRVCFFILLSVFCLSCAERSERRRMALPADTARVSAAEVPVADSIRLYAELVCDSVPYLVMENRGSRPVTTDAGYRFEQRVHGRWKSVPVRGRDTGRIVLGAGERDTLRLNFRREIGYDPIGFCRIGKTFADVSGTRARFDRMCEAETRSRIIDWKRVDLIPDTIRPDGRFVEMTAEVEGASVLVTVRNRTGREIVFGDESDFRLGVFRDGRWMSISYARVVTAVAYPLRPFDTIGRMPHALPYRLYRFEPGRYRIAKEFFFEPDFRRKYVASAEFMLDRWIGCDETGEPEIIIECR</sequence>
<dbReference type="InterPro" id="IPR046878">
    <property type="entry name" value="Big_14"/>
</dbReference>
<dbReference type="GeneID" id="82892202"/>